<comment type="caution">
    <text evidence="1">The sequence shown here is derived from an EMBL/GenBank/DDBJ whole genome shotgun (WGS) entry which is preliminary data.</text>
</comment>
<dbReference type="EMBL" id="CAXAMM010042095">
    <property type="protein sequence ID" value="CAK9102958.1"/>
    <property type="molecule type" value="Genomic_DNA"/>
</dbReference>
<dbReference type="SMART" id="SM00105">
    <property type="entry name" value="ArfGap"/>
    <property type="match status" value="1"/>
</dbReference>
<organism evidence="1 2">
    <name type="scientific">Durusdinium trenchii</name>
    <dbReference type="NCBI Taxonomy" id="1381693"/>
    <lineage>
        <taxon>Eukaryota</taxon>
        <taxon>Sar</taxon>
        <taxon>Alveolata</taxon>
        <taxon>Dinophyceae</taxon>
        <taxon>Suessiales</taxon>
        <taxon>Symbiodiniaceae</taxon>
        <taxon>Durusdinium</taxon>
    </lineage>
</organism>
<dbReference type="PRINTS" id="PR00405">
    <property type="entry name" value="REVINTRACTNG"/>
</dbReference>
<evidence type="ECO:0000313" key="2">
    <source>
        <dbReference type="Proteomes" id="UP001642464"/>
    </source>
</evidence>
<dbReference type="InterPro" id="IPR001164">
    <property type="entry name" value="ArfGAP_dom"/>
</dbReference>
<name>A0ABP0RRF5_9DINO</name>
<gene>
    <name evidence="1" type="ORF">SCF082_LOCUS48107</name>
</gene>
<dbReference type="PROSITE" id="PS50115">
    <property type="entry name" value="ARFGAP"/>
    <property type="match status" value="1"/>
</dbReference>
<dbReference type="SUPFAM" id="SSF57863">
    <property type="entry name" value="ArfGap/RecO-like zinc finger"/>
    <property type="match status" value="1"/>
</dbReference>
<dbReference type="Gene3D" id="1.10.220.150">
    <property type="entry name" value="Arf GTPase activating protein"/>
    <property type="match status" value="1"/>
</dbReference>
<evidence type="ECO:0000313" key="1">
    <source>
        <dbReference type="EMBL" id="CAK9102958.1"/>
    </source>
</evidence>
<dbReference type="PANTHER" id="PTHR45686:SF4">
    <property type="entry name" value="ADP-RIBOSYLATION FACTOR GTPASE ACTIVATING PROTEIN 3, ISOFORM H"/>
    <property type="match status" value="1"/>
</dbReference>
<dbReference type="PANTHER" id="PTHR45686">
    <property type="entry name" value="ADP-RIBOSYLATION FACTOR GTPASE ACTIVATING PROTEIN 3, ISOFORM H-RELATED"/>
    <property type="match status" value="1"/>
</dbReference>
<protein>
    <submittedName>
        <fullName evidence="1">Probable ADP-ribosylation factor GTPase-activating protein AGD6 (ARF GAP AGD6) (Protein ARF-GAP DOMAIN 6) (AtAGD6) (Protein ZIGA2)</fullName>
    </submittedName>
</protein>
<accession>A0ABP0RRF5</accession>
<dbReference type="Proteomes" id="UP001642464">
    <property type="component" value="Unassembled WGS sequence"/>
</dbReference>
<sequence>MASWLSGRVASLVRELGADELTATLEQRARALSSPHSAAWLLSHWLEQCSNSEVYVLQMKTGSWHLSFMQVLLRSNAFELALESCAKQSSLREALTPGTNASSQLLEHSRALRQALHQMAERLLLPGALEVWPSLFDALLTDATHAPLPWDAWARRLITALKRPWQSEALGPQLSRWDGKAAEEASANGYEETTASAASTSAALKGGAKLSKQSIRAEMTRRRLPQLTLEANRLRRRTELLCQILEALRVVDEQNNAGSKEIQQLISDAGLALESLDSGLEGSEAEQKSLGQALSDCSGELQRQMAAVMLTQEAFVERRGKLQDERAKLQKRFEELNAEITQLDTEVRRCNGQVQQLQAQFSQNTSHYDGLLGGSSNVAMKLCERKSKAGAFRGTAEAALSLAKAAEARRRPDLLAQQRRRQVQLGRQMSTYLHQERLRLSAIADCAQVEEGSALPDLTVTSQEAWRAAQALLQRVDALVGHEKKDVSAEAAEPAVSTVDAEDFFSKIPEKDRTCADCNSQHAEWASVSYGIYLCVECAGQHRGFGVHLSFVRSVAMDRWTPTQLRTMEVGGTERFLKFFSHYPRLKGRNRYASKAARFYKRRLDAEVSGQTFQEDPPEEAEASLPEETDLTVVETDTEGPDATLETERVQLEATFLELQGKLQAAMSRSNF</sequence>
<dbReference type="InterPro" id="IPR038508">
    <property type="entry name" value="ArfGAP_dom_sf"/>
</dbReference>
<proteinExistence type="predicted"/>
<keyword evidence="2" id="KW-1185">Reference proteome</keyword>
<dbReference type="InterPro" id="IPR037278">
    <property type="entry name" value="ARFGAP/RecO"/>
</dbReference>
<dbReference type="Pfam" id="PF01412">
    <property type="entry name" value="ArfGap"/>
    <property type="match status" value="1"/>
</dbReference>
<dbReference type="CDD" id="cd08830">
    <property type="entry name" value="ArfGap_ArfGap1"/>
    <property type="match status" value="1"/>
</dbReference>
<reference evidence="1 2" key="1">
    <citation type="submission" date="2024-02" db="EMBL/GenBank/DDBJ databases">
        <authorList>
            <person name="Chen Y."/>
            <person name="Shah S."/>
            <person name="Dougan E. K."/>
            <person name="Thang M."/>
            <person name="Chan C."/>
        </authorList>
    </citation>
    <scope>NUCLEOTIDE SEQUENCE [LARGE SCALE GENOMIC DNA]</scope>
</reference>